<dbReference type="RefSeq" id="WP_090965319.1">
    <property type="nucleotide sequence ID" value="NZ_FOOA01000017.1"/>
</dbReference>
<keyword evidence="2" id="KW-1185">Reference proteome</keyword>
<reference evidence="1 2" key="1">
    <citation type="submission" date="2020-08" db="EMBL/GenBank/DDBJ databases">
        <title>Genomic Encyclopedia of Type Strains, Phase IV (KMG-IV): sequencing the most valuable type-strain genomes for metagenomic binning, comparative biology and taxonomic classification.</title>
        <authorList>
            <person name="Goeker M."/>
        </authorList>
    </citation>
    <scope>NUCLEOTIDE SEQUENCE [LARGE SCALE GENOMIC DNA]</scope>
    <source>
        <strain evidence="1 2">DSM 25024</strain>
    </source>
</reference>
<evidence type="ECO:0000313" key="1">
    <source>
        <dbReference type="EMBL" id="MBB3937236.1"/>
    </source>
</evidence>
<dbReference type="Proteomes" id="UP000531216">
    <property type="component" value="Unassembled WGS sequence"/>
</dbReference>
<name>A0A7W6BSJ3_9HYPH</name>
<dbReference type="AlphaFoldDB" id="A0A7W6BSJ3"/>
<comment type="caution">
    <text evidence="1">The sequence shown here is derived from an EMBL/GenBank/DDBJ whole genome shotgun (WGS) entry which is preliminary data.</text>
</comment>
<evidence type="ECO:0008006" key="3">
    <source>
        <dbReference type="Google" id="ProtNLM"/>
    </source>
</evidence>
<organism evidence="1 2">
    <name type="scientific">Aureimonas phyllosphaerae</name>
    <dbReference type="NCBI Taxonomy" id="1166078"/>
    <lineage>
        <taxon>Bacteria</taxon>
        <taxon>Pseudomonadati</taxon>
        <taxon>Pseudomonadota</taxon>
        <taxon>Alphaproteobacteria</taxon>
        <taxon>Hyphomicrobiales</taxon>
        <taxon>Aurantimonadaceae</taxon>
        <taxon>Aureimonas</taxon>
    </lineage>
</organism>
<sequence>MSPDPFRAATALPLASIRPFSWTASPHPGESLMGYVTRVMSVNVYPNTALALSLAGIETRYAGAVVSLSPDALAAVARLVGTTREILHALAGGAHGCGGDPSVVRRALSLVQVRRVSSLTLRREPWHHAIWDSRLLSFCPKSLEPLRDRCPVCDRRLDYRRSLGPTKCQLCVDETGLPTVDLRDYPLHVFPDVDEEAVGWAVDLLFAGPRADEAMSRLPQSLASMARARILDVLHFLLRVRREHAAQEGVRAPTAGSDIGFTPDEVAVGFRSLLRWPDSVDALVDEVRAVRSTRPGSFGRGKEIGGLDVMLGSVTTLPAEIRRVVREAADASFARSDEVAEGLVRRVEYRSDVDLVPRRQASREFVVGDRLLQRLVDDRTVFSMRADAHKSPILLKRSELAGIVAGREKAIALRVVVGILGILEPEVRGLVEDGRLPPFDDPSRRLLRQGATYVSREDLHRLVRDVEAATTLPRQEGERSRRLSLVVREAVGGLADWGAIFAAIAEGRIEVMRRDEAGSSLVGRLQIATGQVTALQAIARPLRNHRGKLDLQGVRAALGVSNALANLVVSSGLLGERGQIDLEGVARFRQLYASAREIVAGSPVAFHTLRPALEAAGIGPVHVLGPDPTGAMHHLYLRCEIEPWMGRFQMIGAIGGDKRGKSRRRRYLDLGERE</sequence>
<gene>
    <name evidence="1" type="ORF">GGR05_003401</name>
</gene>
<proteinExistence type="predicted"/>
<protein>
    <recommendedName>
        <fullName evidence="3">TniQ protein</fullName>
    </recommendedName>
</protein>
<dbReference type="EMBL" id="JACIDO010000007">
    <property type="protein sequence ID" value="MBB3937236.1"/>
    <property type="molecule type" value="Genomic_DNA"/>
</dbReference>
<dbReference type="OrthoDB" id="7872036at2"/>
<accession>A0A7W6BSJ3</accession>
<evidence type="ECO:0000313" key="2">
    <source>
        <dbReference type="Proteomes" id="UP000531216"/>
    </source>
</evidence>